<reference evidence="2" key="1">
    <citation type="submission" date="2014-09" db="EMBL/GenBank/DDBJ databases">
        <authorList>
            <person name="Sharma Rahul"/>
            <person name="Thines Marco"/>
        </authorList>
    </citation>
    <scope>NUCLEOTIDE SEQUENCE [LARGE SCALE GENOMIC DNA]</scope>
</reference>
<organism evidence="1 2">
    <name type="scientific">Plasmopara halstedii</name>
    <name type="common">Downy mildew of sunflower</name>
    <dbReference type="NCBI Taxonomy" id="4781"/>
    <lineage>
        <taxon>Eukaryota</taxon>
        <taxon>Sar</taxon>
        <taxon>Stramenopiles</taxon>
        <taxon>Oomycota</taxon>
        <taxon>Peronosporomycetes</taxon>
        <taxon>Peronosporales</taxon>
        <taxon>Peronosporaceae</taxon>
        <taxon>Plasmopara</taxon>
    </lineage>
</organism>
<dbReference type="AlphaFoldDB" id="A0A0P1ATC4"/>
<dbReference type="GeneID" id="36395072"/>
<dbReference type="EMBL" id="CCYD01001075">
    <property type="protein sequence ID" value="CEG44255.1"/>
    <property type="molecule type" value="Genomic_DNA"/>
</dbReference>
<dbReference type="RefSeq" id="XP_024580624.1">
    <property type="nucleotide sequence ID" value="XM_024730337.1"/>
</dbReference>
<accession>A0A0P1ATC4</accession>
<evidence type="ECO:0000313" key="2">
    <source>
        <dbReference type="Proteomes" id="UP000054928"/>
    </source>
</evidence>
<dbReference type="Proteomes" id="UP000054928">
    <property type="component" value="Unassembled WGS sequence"/>
</dbReference>
<evidence type="ECO:0000313" key="1">
    <source>
        <dbReference type="EMBL" id="CEG44255.1"/>
    </source>
</evidence>
<proteinExistence type="predicted"/>
<name>A0A0P1ATC4_PLAHL</name>
<keyword evidence="2" id="KW-1185">Reference proteome</keyword>
<protein>
    <submittedName>
        <fullName evidence="1">Uncharacterized protein</fullName>
    </submittedName>
</protein>
<sequence length="66" mass="7739">MNQHVPALAGNLHQLHGPLRMQREDTLHHPRSKFTVCIINYQSYDMPSATRFRNDYKQAMSRVSSR</sequence>